<sequence length="209" mass="22431">MRYGTAWQRLLACVSAGAALVWATASPAQAPQYESEAALMGAAIASPEGVGQVLDRLVQKCGLYGEATKARGNAALRSWQMRHRDYLAQGQRVRAELAAVYTEPEAKQRFDDLLENQFPRLVERQFVVYSNAIDDQPTQAAKAELCDGYFKAVDDRQFDLTVNDPALAAFFDKRIAAERASSATPPPPPPASSPASSPAGSAGSSPVSK</sequence>
<reference evidence="3 4" key="1">
    <citation type="submission" date="2019-08" db="EMBL/GenBank/DDBJ databases">
        <authorList>
            <person name="Peeters C."/>
        </authorList>
    </citation>
    <scope>NUCLEOTIDE SEQUENCE [LARGE SCALE GENOMIC DNA]</scope>
    <source>
        <strain evidence="3 4">LMG 31108</strain>
    </source>
</reference>
<dbReference type="OrthoDB" id="8945059at2"/>
<protein>
    <submittedName>
        <fullName evidence="3">Uncharacterized protein</fullName>
    </submittedName>
</protein>
<dbReference type="Proteomes" id="UP000406256">
    <property type="component" value="Unassembled WGS sequence"/>
</dbReference>
<dbReference type="AlphaFoldDB" id="A0A5E4XZU9"/>
<feature type="region of interest" description="Disordered" evidence="1">
    <location>
        <begin position="178"/>
        <end position="209"/>
    </location>
</feature>
<evidence type="ECO:0000313" key="4">
    <source>
        <dbReference type="Proteomes" id="UP000406256"/>
    </source>
</evidence>
<feature type="compositionally biased region" description="Low complexity" evidence="1">
    <location>
        <begin position="193"/>
        <end position="209"/>
    </location>
</feature>
<name>A0A5E4XZU9_9BURK</name>
<accession>A0A5E4XZU9</accession>
<feature type="signal peptide" evidence="2">
    <location>
        <begin position="1"/>
        <end position="30"/>
    </location>
</feature>
<proteinExistence type="predicted"/>
<evidence type="ECO:0000313" key="3">
    <source>
        <dbReference type="EMBL" id="VVE41558.1"/>
    </source>
</evidence>
<evidence type="ECO:0000256" key="1">
    <source>
        <dbReference type="SAM" id="MobiDB-lite"/>
    </source>
</evidence>
<dbReference type="EMBL" id="CABPSB010000018">
    <property type="protein sequence ID" value="VVE41558.1"/>
    <property type="molecule type" value="Genomic_DNA"/>
</dbReference>
<gene>
    <name evidence="3" type="ORF">PAN31108_04184</name>
</gene>
<evidence type="ECO:0000256" key="2">
    <source>
        <dbReference type="SAM" id="SignalP"/>
    </source>
</evidence>
<feature type="chain" id="PRO_5022870471" evidence="2">
    <location>
        <begin position="31"/>
        <end position="209"/>
    </location>
</feature>
<keyword evidence="4" id="KW-1185">Reference proteome</keyword>
<keyword evidence="2" id="KW-0732">Signal</keyword>
<organism evidence="3 4">
    <name type="scientific">Pandoraea anhela</name>
    <dbReference type="NCBI Taxonomy" id="2508295"/>
    <lineage>
        <taxon>Bacteria</taxon>
        <taxon>Pseudomonadati</taxon>
        <taxon>Pseudomonadota</taxon>
        <taxon>Betaproteobacteria</taxon>
        <taxon>Burkholderiales</taxon>
        <taxon>Burkholderiaceae</taxon>
        <taxon>Pandoraea</taxon>
    </lineage>
</organism>